<feature type="transmembrane region" description="Helical" evidence="1">
    <location>
        <begin position="7"/>
        <end position="29"/>
    </location>
</feature>
<dbReference type="EMBL" id="FNOV01000010">
    <property type="protein sequence ID" value="SDY60323.1"/>
    <property type="molecule type" value="Genomic_DNA"/>
</dbReference>
<name>A0A1H3L7D2_9BACT</name>
<keyword evidence="1" id="KW-0472">Membrane</keyword>
<evidence type="ECO:0000256" key="1">
    <source>
        <dbReference type="SAM" id="Phobius"/>
    </source>
</evidence>
<dbReference type="Pfam" id="PF20587">
    <property type="entry name" value="DUF6789"/>
    <property type="match status" value="1"/>
</dbReference>
<reference evidence="3" key="1">
    <citation type="submission" date="2016-10" db="EMBL/GenBank/DDBJ databases">
        <authorList>
            <person name="Varghese N."/>
            <person name="Submissions S."/>
        </authorList>
    </citation>
    <scope>NUCLEOTIDE SEQUENCE [LARGE SCALE GENOMIC DNA]</scope>
    <source>
        <strain evidence="3">CGMCC 1.8975</strain>
    </source>
</reference>
<dbReference type="InterPro" id="IPR046739">
    <property type="entry name" value="DUF6789"/>
</dbReference>
<dbReference type="Proteomes" id="UP000199249">
    <property type="component" value="Unassembled WGS sequence"/>
</dbReference>
<feature type="transmembrane region" description="Helical" evidence="1">
    <location>
        <begin position="49"/>
        <end position="70"/>
    </location>
</feature>
<proteinExistence type="predicted"/>
<accession>A0A1H3L7D2</accession>
<evidence type="ECO:0000313" key="3">
    <source>
        <dbReference type="Proteomes" id="UP000199249"/>
    </source>
</evidence>
<dbReference type="RefSeq" id="WP_092741729.1">
    <property type="nucleotide sequence ID" value="NZ_FNOV01000010.1"/>
</dbReference>
<keyword evidence="1" id="KW-1133">Transmembrane helix</keyword>
<dbReference type="STRING" id="651662.SAMN04488069_110138"/>
<feature type="transmembrane region" description="Helical" evidence="1">
    <location>
        <begin position="112"/>
        <end position="135"/>
    </location>
</feature>
<sequence length="147" mass="15301">MTTPVKILVAGLLATGAMTLLMLMAPMMGMPPMNIGAMLGGMLGASATVGWVMHFMIGVVFTAAYAFIFNQRLPISSPVARGMAYGVLVFVLAQVMFALMRAMGLMPAAGEGMLLGMMGSLLGHLLFGAVLGGFFSTQRTTVAHPLA</sequence>
<evidence type="ECO:0000313" key="2">
    <source>
        <dbReference type="EMBL" id="SDY60323.1"/>
    </source>
</evidence>
<feature type="transmembrane region" description="Helical" evidence="1">
    <location>
        <begin position="82"/>
        <end position="100"/>
    </location>
</feature>
<keyword evidence="1" id="KW-0812">Transmembrane</keyword>
<dbReference type="AlphaFoldDB" id="A0A1H3L7D2"/>
<keyword evidence="3" id="KW-1185">Reference proteome</keyword>
<dbReference type="OrthoDB" id="9814048at2"/>
<gene>
    <name evidence="2" type="ORF">SAMN04488069_110138</name>
</gene>
<protein>
    <submittedName>
        <fullName evidence="2">Uncharacterized protein</fullName>
    </submittedName>
</protein>
<organism evidence="2 3">
    <name type="scientific">Hymenobacter psychrophilus</name>
    <dbReference type="NCBI Taxonomy" id="651662"/>
    <lineage>
        <taxon>Bacteria</taxon>
        <taxon>Pseudomonadati</taxon>
        <taxon>Bacteroidota</taxon>
        <taxon>Cytophagia</taxon>
        <taxon>Cytophagales</taxon>
        <taxon>Hymenobacteraceae</taxon>
        <taxon>Hymenobacter</taxon>
    </lineage>
</organism>